<gene>
    <name evidence="7" type="ORF">SAMN04488509_101321</name>
</gene>
<feature type="transmembrane region" description="Helical" evidence="6">
    <location>
        <begin position="31"/>
        <end position="56"/>
    </location>
</feature>
<dbReference type="Pfam" id="PF09685">
    <property type="entry name" value="MamF_MmsF"/>
    <property type="match status" value="1"/>
</dbReference>
<dbReference type="EMBL" id="FNAG01000001">
    <property type="protein sequence ID" value="SDD12170.1"/>
    <property type="molecule type" value="Genomic_DNA"/>
</dbReference>
<organism evidence="7 8">
    <name type="scientific">Aquimonas voraii</name>
    <dbReference type="NCBI Taxonomy" id="265719"/>
    <lineage>
        <taxon>Bacteria</taxon>
        <taxon>Pseudomonadati</taxon>
        <taxon>Pseudomonadota</taxon>
        <taxon>Gammaproteobacteria</taxon>
        <taxon>Lysobacterales</taxon>
        <taxon>Lysobacteraceae</taxon>
        <taxon>Aquimonas</taxon>
    </lineage>
</organism>
<keyword evidence="8" id="KW-1185">Reference proteome</keyword>
<comment type="subcellular location">
    <subcellularLocation>
        <location evidence="1">Membrane</location>
        <topology evidence="1">Multi-pass membrane protein</topology>
    </subcellularLocation>
</comment>
<keyword evidence="4 6" id="KW-0472">Membrane</keyword>
<sequence>MSDTPETPNVPFNQPPEPPAGLSPDNSEKQFALFVHLSALIGFFIPLGNIIAPLVMWQIKKNESAFIDDQGKEAVNFNLTLLLVGLALIVLTLITFGLAIFLTAPLGLVLCVAWLIFAILAGIKANEGVAYRYPFILRLIK</sequence>
<dbReference type="AlphaFoldDB" id="A0A1G6S5J3"/>
<evidence type="ECO:0008006" key="9">
    <source>
        <dbReference type="Google" id="ProtNLM"/>
    </source>
</evidence>
<evidence type="ECO:0000256" key="6">
    <source>
        <dbReference type="SAM" id="Phobius"/>
    </source>
</evidence>
<feature type="region of interest" description="Disordered" evidence="5">
    <location>
        <begin position="1"/>
        <end position="24"/>
    </location>
</feature>
<dbReference type="STRING" id="265719.SAMN04488509_101321"/>
<feature type="transmembrane region" description="Helical" evidence="6">
    <location>
        <begin position="77"/>
        <end position="100"/>
    </location>
</feature>
<dbReference type="InterPro" id="IPR019109">
    <property type="entry name" value="MamF_MmsF"/>
</dbReference>
<evidence type="ECO:0000256" key="1">
    <source>
        <dbReference type="ARBA" id="ARBA00004141"/>
    </source>
</evidence>
<evidence type="ECO:0000256" key="3">
    <source>
        <dbReference type="ARBA" id="ARBA00022989"/>
    </source>
</evidence>
<accession>A0A1G6S5J3</accession>
<reference evidence="7 8" key="1">
    <citation type="submission" date="2016-10" db="EMBL/GenBank/DDBJ databases">
        <authorList>
            <person name="de Groot N.N."/>
        </authorList>
    </citation>
    <scope>NUCLEOTIDE SEQUENCE [LARGE SCALE GENOMIC DNA]</scope>
    <source>
        <strain evidence="7 8">DSM 16957</strain>
    </source>
</reference>
<evidence type="ECO:0000313" key="8">
    <source>
        <dbReference type="Proteomes" id="UP000199603"/>
    </source>
</evidence>
<feature type="transmembrane region" description="Helical" evidence="6">
    <location>
        <begin position="106"/>
        <end position="123"/>
    </location>
</feature>
<evidence type="ECO:0000256" key="2">
    <source>
        <dbReference type="ARBA" id="ARBA00022692"/>
    </source>
</evidence>
<dbReference type="OrthoDB" id="9808930at2"/>
<keyword evidence="2 6" id="KW-0812">Transmembrane</keyword>
<name>A0A1G6S5J3_9GAMM</name>
<evidence type="ECO:0000256" key="4">
    <source>
        <dbReference type="ARBA" id="ARBA00023136"/>
    </source>
</evidence>
<proteinExistence type="predicted"/>
<dbReference type="Proteomes" id="UP000199603">
    <property type="component" value="Unassembled WGS sequence"/>
</dbReference>
<evidence type="ECO:0000256" key="5">
    <source>
        <dbReference type="SAM" id="MobiDB-lite"/>
    </source>
</evidence>
<evidence type="ECO:0000313" key="7">
    <source>
        <dbReference type="EMBL" id="SDD12170.1"/>
    </source>
</evidence>
<keyword evidence="3 6" id="KW-1133">Transmembrane helix</keyword>
<protein>
    <recommendedName>
        <fullName evidence="9">Orotate phosphoribosyltransferase</fullName>
    </recommendedName>
</protein>
<dbReference type="RefSeq" id="WP_091238008.1">
    <property type="nucleotide sequence ID" value="NZ_FNAG01000001.1"/>
</dbReference>